<dbReference type="InterPro" id="IPR032823">
    <property type="entry name" value="BCA_ABC_TP_C"/>
</dbReference>
<dbReference type="PANTHER" id="PTHR45772">
    <property type="entry name" value="CONSERVED COMPONENT OF ABC TRANSPORTER FOR NATURAL AMINO ACIDS-RELATED"/>
    <property type="match status" value="1"/>
</dbReference>
<dbReference type="EMBL" id="JBHRSS010000010">
    <property type="protein sequence ID" value="MFC3106050.1"/>
    <property type="molecule type" value="Genomic_DNA"/>
</dbReference>
<dbReference type="SMART" id="SM00382">
    <property type="entry name" value="AAA"/>
    <property type="match status" value="1"/>
</dbReference>
<evidence type="ECO:0000259" key="4">
    <source>
        <dbReference type="PROSITE" id="PS50893"/>
    </source>
</evidence>
<dbReference type="Pfam" id="PF12399">
    <property type="entry name" value="BCA_ABC_TP_C"/>
    <property type="match status" value="1"/>
</dbReference>
<dbReference type="InterPro" id="IPR027417">
    <property type="entry name" value="P-loop_NTPase"/>
</dbReference>
<protein>
    <submittedName>
        <fullName evidence="5">ABC transporter ATP-binding protein</fullName>
    </submittedName>
</protein>
<evidence type="ECO:0000313" key="6">
    <source>
        <dbReference type="Proteomes" id="UP001595462"/>
    </source>
</evidence>
<dbReference type="InterPro" id="IPR051120">
    <property type="entry name" value="ABC_AA/LPS_Transport"/>
</dbReference>
<evidence type="ECO:0000256" key="1">
    <source>
        <dbReference type="ARBA" id="ARBA00022448"/>
    </source>
</evidence>
<evidence type="ECO:0000313" key="5">
    <source>
        <dbReference type="EMBL" id="MFC3106050.1"/>
    </source>
</evidence>
<dbReference type="SUPFAM" id="SSF52540">
    <property type="entry name" value="P-loop containing nucleoside triphosphate hydrolases"/>
    <property type="match status" value="1"/>
</dbReference>
<organism evidence="5 6">
    <name type="scientific">Salinisphaera aquimarina</name>
    <dbReference type="NCBI Taxonomy" id="2094031"/>
    <lineage>
        <taxon>Bacteria</taxon>
        <taxon>Pseudomonadati</taxon>
        <taxon>Pseudomonadota</taxon>
        <taxon>Gammaproteobacteria</taxon>
        <taxon>Salinisphaerales</taxon>
        <taxon>Salinisphaeraceae</taxon>
        <taxon>Salinisphaera</taxon>
    </lineage>
</organism>
<sequence length="255" mass="27900">MLKIDGLTKRFGGLAAVNDVSVEFGANQINAIIGPNGAGKTTFFNLVAGAMPPTEGTIVFNGQSIAGKAPDAIARMGIARTFQTTMLFEESTVLDNLIVGHRLRTQSRLWDVIVNSKRLRADEKRCREKAEEVLDFVGLSHVAQRYIADTSQEERKRVAFALALATDPQLVLLDEPAGGINPEETDSLAQMIRKMVDHGVTVCLIEHKMDMIMRLADKIMVLDHGEKIAEGTPEQIKNDPVVIEAYLGSDQDVEA</sequence>
<keyword evidence="3 5" id="KW-0067">ATP-binding</keyword>
<name>A0ABV7EXJ1_9GAMM</name>
<keyword evidence="6" id="KW-1185">Reference proteome</keyword>
<dbReference type="PROSITE" id="PS50893">
    <property type="entry name" value="ABC_TRANSPORTER_2"/>
    <property type="match status" value="1"/>
</dbReference>
<dbReference type="Pfam" id="PF00005">
    <property type="entry name" value="ABC_tran"/>
    <property type="match status" value="1"/>
</dbReference>
<gene>
    <name evidence="5" type="ORF">ACFOSU_19440</name>
</gene>
<dbReference type="InterPro" id="IPR003593">
    <property type="entry name" value="AAA+_ATPase"/>
</dbReference>
<proteinExistence type="predicted"/>
<evidence type="ECO:0000256" key="3">
    <source>
        <dbReference type="ARBA" id="ARBA00022840"/>
    </source>
</evidence>
<keyword evidence="2" id="KW-0547">Nucleotide-binding</keyword>
<keyword evidence="1" id="KW-0813">Transport</keyword>
<dbReference type="GO" id="GO:0005524">
    <property type="term" value="F:ATP binding"/>
    <property type="evidence" value="ECO:0007669"/>
    <property type="project" value="UniProtKB-KW"/>
</dbReference>
<dbReference type="PANTHER" id="PTHR45772:SF7">
    <property type="entry name" value="AMINO ACID ABC TRANSPORTER ATP-BINDING PROTEIN"/>
    <property type="match status" value="1"/>
</dbReference>
<feature type="domain" description="ABC transporter" evidence="4">
    <location>
        <begin position="2"/>
        <end position="249"/>
    </location>
</feature>
<dbReference type="RefSeq" id="WP_380691625.1">
    <property type="nucleotide sequence ID" value="NZ_JBHRSS010000010.1"/>
</dbReference>
<comment type="caution">
    <text evidence="5">The sequence shown here is derived from an EMBL/GenBank/DDBJ whole genome shotgun (WGS) entry which is preliminary data.</text>
</comment>
<accession>A0ABV7EXJ1</accession>
<reference evidence="6" key="1">
    <citation type="journal article" date="2019" name="Int. J. Syst. Evol. Microbiol.">
        <title>The Global Catalogue of Microorganisms (GCM) 10K type strain sequencing project: providing services to taxonomists for standard genome sequencing and annotation.</title>
        <authorList>
            <consortium name="The Broad Institute Genomics Platform"/>
            <consortium name="The Broad Institute Genome Sequencing Center for Infectious Disease"/>
            <person name="Wu L."/>
            <person name="Ma J."/>
        </authorList>
    </citation>
    <scope>NUCLEOTIDE SEQUENCE [LARGE SCALE GENOMIC DNA]</scope>
    <source>
        <strain evidence="6">KCTC 52640</strain>
    </source>
</reference>
<dbReference type="Proteomes" id="UP001595462">
    <property type="component" value="Unassembled WGS sequence"/>
</dbReference>
<dbReference type="InterPro" id="IPR003439">
    <property type="entry name" value="ABC_transporter-like_ATP-bd"/>
</dbReference>
<evidence type="ECO:0000256" key="2">
    <source>
        <dbReference type="ARBA" id="ARBA00022741"/>
    </source>
</evidence>
<dbReference type="CDD" id="cd03219">
    <property type="entry name" value="ABC_Mj1267_LivG_branched"/>
    <property type="match status" value="1"/>
</dbReference>
<dbReference type="Gene3D" id="3.40.50.300">
    <property type="entry name" value="P-loop containing nucleotide triphosphate hydrolases"/>
    <property type="match status" value="1"/>
</dbReference>